<protein>
    <submittedName>
        <fullName evidence="1">Uncharacterized protein</fullName>
    </submittedName>
</protein>
<gene>
    <name evidence="1" type="ORF">CW740_00265</name>
</gene>
<dbReference type="Proteomes" id="UP000232693">
    <property type="component" value="Chromosome"/>
</dbReference>
<evidence type="ECO:0000313" key="2">
    <source>
        <dbReference type="Proteomes" id="UP000232693"/>
    </source>
</evidence>
<sequence>MDKKIALITIHGMGDTERDYYTGFYDQIKNALGEELWHKVIFKPLYYQDILQGQQELVLGRMRDQVDWIKLRRFLLYGFSDAASLEYKKRVKNSPYYLTQKMIMAAMDEIFDESGTRPIPVVVVANSLGCQVISSYIWDAQRIDASVGIWSMQRDDEVAEGSPRDRFRRMISLKQFYTLGCNIPIFVAGHKNIEAIKAPTEDFKWYNFYDKDDVLGWPLQPLSPSYEELVEDIQINAGRGLFSKLFKSWNPLSHGQYWQDKKVISHISSNIKQIIKQ</sequence>
<dbReference type="KEGG" id="kpd:CW740_00265"/>
<keyword evidence="2" id="KW-1185">Reference proteome</keyword>
<dbReference type="RefSeq" id="WP_106645675.1">
    <property type="nucleotide sequence ID" value="NZ_BMGO01000001.1"/>
</dbReference>
<evidence type="ECO:0000313" key="1">
    <source>
        <dbReference type="EMBL" id="AUD77751.1"/>
    </source>
</evidence>
<dbReference type="OrthoDB" id="70513at2"/>
<dbReference type="AlphaFoldDB" id="A0A2K9ARG8"/>
<name>A0A2K9ARG8_9GAMM</name>
<reference evidence="1 2" key="1">
    <citation type="submission" date="2017-12" db="EMBL/GenBank/DDBJ databases">
        <title>Kangiella profundi FT102 completed genome.</title>
        <authorList>
            <person name="Xu J."/>
            <person name="Wang J."/>
            <person name="Lu Y."/>
        </authorList>
    </citation>
    <scope>NUCLEOTIDE SEQUENCE [LARGE SCALE GENOMIC DNA]</scope>
    <source>
        <strain evidence="1 2">FT102</strain>
    </source>
</reference>
<accession>A0A2K9ARG8</accession>
<dbReference type="EMBL" id="CP025120">
    <property type="protein sequence ID" value="AUD77751.1"/>
    <property type="molecule type" value="Genomic_DNA"/>
</dbReference>
<organism evidence="1 2">
    <name type="scientific">Kangiella profundi</name>
    <dbReference type="NCBI Taxonomy" id="1561924"/>
    <lineage>
        <taxon>Bacteria</taxon>
        <taxon>Pseudomonadati</taxon>
        <taxon>Pseudomonadota</taxon>
        <taxon>Gammaproteobacteria</taxon>
        <taxon>Kangiellales</taxon>
        <taxon>Kangiellaceae</taxon>
        <taxon>Kangiella</taxon>
    </lineage>
</organism>
<proteinExistence type="predicted"/>